<organism evidence="1 2">
    <name type="scientific">Streptomyces aurantiacus</name>
    <dbReference type="NCBI Taxonomy" id="47760"/>
    <lineage>
        <taxon>Bacteria</taxon>
        <taxon>Bacillati</taxon>
        <taxon>Actinomycetota</taxon>
        <taxon>Actinomycetes</taxon>
        <taxon>Kitasatosporales</taxon>
        <taxon>Streptomycetaceae</taxon>
        <taxon>Streptomyces</taxon>
        <taxon>Streptomyces aurantiacus group</taxon>
    </lineage>
</organism>
<evidence type="ECO:0000313" key="1">
    <source>
        <dbReference type="EMBL" id="BCL25180.1"/>
    </source>
</evidence>
<protein>
    <submittedName>
        <fullName evidence="1">Uncharacterized protein</fullName>
    </submittedName>
</protein>
<accession>A0A7G1NU18</accession>
<dbReference type="KEGG" id="sgm:GCM10017557_00390"/>
<proteinExistence type="predicted"/>
<dbReference type="RefSeq" id="WP_055509164.1">
    <property type="nucleotide sequence ID" value="NZ_AP023440.1"/>
</dbReference>
<gene>
    <name evidence="1" type="ORF">GCM10017557_00390</name>
</gene>
<dbReference type="EMBL" id="AP023440">
    <property type="protein sequence ID" value="BCL25180.1"/>
    <property type="molecule type" value="Genomic_DNA"/>
</dbReference>
<name>A0A7G1NU18_9ACTN</name>
<dbReference type="Proteomes" id="UP000516444">
    <property type="component" value="Chromosome"/>
</dbReference>
<sequence length="238" mass="26467">MSRTPRSIDGVLRRARVFQGDYTVTDLEEARHRLARHLHDLRWVQHLTTPDPLPVSRRSHSRPAALHERADGDLRLLSRGTIRHHGAALCITAFDTTRDPDGALPFACLLYLADQTEGARFWWHYAAGSGNVTAALCLHLLHLHHGEHRDAEHWATQIHDLNALAWGSYTPVPHHAAPADTPTGPSVRYTLPGPVRPLSKHALKNAIAVLHTAHDQDLGPVPQPPSVLADHWQELVTT</sequence>
<dbReference type="OrthoDB" id="4321441at2"/>
<dbReference type="AlphaFoldDB" id="A0A7G1NU18"/>
<keyword evidence="2" id="KW-1185">Reference proteome</keyword>
<reference evidence="1 2" key="1">
    <citation type="journal article" date="2014" name="Int. J. Syst. Evol. Microbiol.">
        <title>Complete genome sequence of Corynebacterium casei LMG S-19264T (=DSM 44701T), isolated from a smear-ripened cheese.</title>
        <authorList>
            <consortium name="US DOE Joint Genome Institute (JGI-PGF)"/>
            <person name="Walter F."/>
            <person name="Albersmeier A."/>
            <person name="Kalinowski J."/>
            <person name="Ruckert C."/>
        </authorList>
    </citation>
    <scope>NUCLEOTIDE SEQUENCE [LARGE SCALE GENOMIC DNA]</scope>
    <source>
        <strain evidence="1 2">JCM 4677</strain>
    </source>
</reference>
<evidence type="ECO:0000313" key="2">
    <source>
        <dbReference type="Proteomes" id="UP000516444"/>
    </source>
</evidence>